<proteinExistence type="predicted"/>
<name>A0A087CIW5_9BIFI</name>
<dbReference type="EMBL" id="JGZK01000023">
    <property type="protein sequence ID" value="KFI83215.1"/>
    <property type="molecule type" value="Genomic_DNA"/>
</dbReference>
<evidence type="ECO:0000313" key="2">
    <source>
        <dbReference type="Proteomes" id="UP000028984"/>
    </source>
</evidence>
<dbReference type="RefSeq" id="WP_044090190.1">
    <property type="nucleotide sequence ID" value="NZ_JDUW01000020.1"/>
</dbReference>
<protein>
    <submittedName>
        <fullName evidence="1">Uncharacterized protein</fullName>
    </submittedName>
</protein>
<accession>A0A087CIW5</accession>
<keyword evidence="2" id="KW-1185">Reference proteome</keyword>
<dbReference type="eggNOG" id="ENOG5032D5N">
    <property type="taxonomic scope" value="Bacteria"/>
</dbReference>
<dbReference type="AlphaFoldDB" id="A0A087CIW5"/>
<reference evidence="1 2" key="1">
    <citation type="submission" date="2014-03" db="EMBL/GenBank/DDBJ databases">
        <title>Genomics of Bifidobacteria.</title>
        <authorList>
            <person name="Ventura M."/>
            <person name="Milani C."/>
            <person name="Lugli G.A."/>
        </authorList>
    </citation>
    <scope>NUCLEOTIDE SEQUENCE [LARGE SCALE GENOMIC DNA]</scope>
    <source>
        <strain evidence="1 2">DSM 23975</strain>
    </source>
</reference>
<sequence length="126" mass="14856">MAWRMVTHRCGHQERINVDGSYVIVEKRIRKAEETLCASCEGIQSRRDNRSAGFCELWGSKSQCDRAEPIRQRVLSQVIVLARHARIEDRDAFDELYKQVLRRDDAEWWIEHRNDAITMLAQDIEL</sequence>
<organism evidence="1 2">
    <name type="scientific">Bifidobacterium reuteri DSM 23975</name>
    <dbReference type="NCBI Taxonomy" id="1437610"/>
    <lineage>
        <taxon>Bacteria</taxon>
        <taxon>Bacillati</taxon>
        <taxon>Actinomycetota</taxon>
        <taxon>Actinomycetes</taxon>
        <taxon>Bifidobacteriales</taxon>
        <taxon>Bifidobacteriaceae</taxon>
        <taxon>Bifidobacterium</taxon>
    </lineage>
</organism>
<dbReference type="Proteomes" id="UP000028984">
    <property type="component" value="Unassembled WGS sequence"/>
</dbReference>
<gene>
    <name evidence="1" type="ORF">BREU_3759</name>
</gene>
<dbReference type="OrthoDB" id="3232706at2"/>
<evidence type="ECO:0000313" key="1">
    <source>
        <dbReference type="EMBL" id="KFI83215.1"/>
    </source>
</evidence>
<comment type="caution">
    <text evidence="1">The sequence shown here is derived from an EMBL/GenBank/DDBJ whole genome shotgun (WGS) entry which is preliminary data.</text>
</comment>